<organism evidence="2 3">
    <name type="scientific">Candidatus Kaiserbacteria bacterium RIFCSPHIGHO2_01_FULL_54_36</name>
    <dbReference type="NCBI Taxonomy" id="1798482"/>
    <lineage>
        <taxon>Bacteria</taxon>
        <taxon>Candidatus Kaiseribacteriota</taxon>
    </lineage>
</organism>
<protein>
    <recommendedName>
        <fullName evidence="4">YggT family protein</fullName>
    </recommendedName>
</protein>
<dbReference type="Proteomes" id="UP000178370">
    <property type="component" value="Unassembled WGS sequence"/>
</dbReference>
<keyword evidence="1" id="KW-0812">Transmembrane</keyword>
<evidence type="ECO:0000256" key="1">
    <source>
        <dbReference type="SAM" id="Phobius"/>
    </source>
</evidence>
<proteinExistence type="predicted"/>
<dbReference type="GO" id="GO:0016020">
    <property type="term" value="C:membrane"/>
    <property type="evidence" value="ECO:0007669"/>
    <property type="project" value="InterPro"/>
</dbReference>
<reference evidence="2 3" key="1">
    <citation type="journal article" date="2016" name="Nat. Commun.">
        <title>Thousands of microbial genomes shed light on interconnected biogeochemical processes in an aquifer system.</title>
        <authorList>
            <person name="Anantharaman K."/>
            <person name="Brown C.T."/>
            <person name="Hug L.A."/>
            <person name="Sharon I."/>
            <person name="Castelle C.J."/>
            <person name="Probst A.J."/>
            <person name="Thomas B.C."/>
            <person name="Singh A."/>
            <person name="Wilkins M.J."/>
            <person name="Karaoz U."/>
            <person name="Brodie E.L."/>
            <person name="Williams K.H."/>
            <person name="Hubbard S.S."/>
            <person name="Banfield J.F."/>
        </authorList>
    </citation>
    <scope>NUCLEOTIDE SEQUENCE [LARGE SCALE GENOMIC DNA]</scope>
</reference>
<evidence type="ECO:0000313" key="3">
    <source>
        <dbReference type="Proteomes" id="UP000178370"/>
    </source>
</evidence>
<evidence type="ECO:0008006" key="4">
    <source>
        <dbReference type="Google" id="ProtNLM"/>
    </source>
</evidence>
<evidence type="ECO:0000313" key="2">
    <source>
        <dbReference type="EMBL" id="OGG50318.1"/>
    </source>
</evidence>
<gene>
    <name evidence="2" type="ORF">A2763_01370</name>
</gene>
<keyword evidence="1" id="KW-0472">Membrane</keyword>
<accession>A0A1F6CMJ9</accession>
<feature type="transmembrane region" description="Helical" evidence="1">
    <location>
        <begin position="76"/>
        <end position="100"/>
    </location>
</feature>
<dbReference type="AlphaFoldDB" id="A0A1F6CMJ9"/>
<dbReference type="EMBL" id="MFKV01000015">
    <property type="protein sequence ID" value="OGG50318.1"/>
    <property type="molecule type" value="Genomic_DNA"/>
</dbReference>
<name>A0A1F6CMJ9_9BACT</name>
<dbReference type="Pfam" id="PF02325">
    <property type="entry name" value="CCB3_YggT"/>
    <property type="match status" value="1"/>
</dbReference>
<sequence>MLSRPHYYSEALAFRVINVVFGIIQGLLVIRFVLELLGANPTSQFVAWMYGVTAGLVAPFAGAFPALNLSGFVIDLAVIFAMIGYAIINWLIIRLLSFLFSALSGPVY</sequence>
<dbReference type="STRING" id="1798482.A2763_01370"/>
<feature type="transmembrane region" description="Helical" evidence="1">
    <location>
        <begin position="45"/>
        <end position="64"/>
    </location>
</feature>
<feature type="transmembrane region" description="Helical" evidence="1">
    <location>
        <begin position="12"/>
        <end position="33"/>
    </location>
</feature>
<dbReference type="InterPro" id="IPR003425">
    <property type="entry name" value="CCB3/YggT"/>
</dbReference>
<keyword evidence="1" id="KW-1133">Transmembrane helix</keyword>
<comment type="caution">
    <text evidence="2">The sequence shown here is derived from an EMBL/GenBank/DDBJ whole genome shotgun (WGS) entry which is preliminary data.</text>
</comment>